<reference evidence="1" key="1">
    <citation type="submission" date="2019-08" db="EMBL/GenBank/DDBJ databases">
        <authorList>
            <person name="Kucharzyk K."/>
            <person name="Murdoch R.W."/>
            <person name="Higgins S."/>
            <person name="Loffler F."/>
        </authorList>
    </citation>
    <scope>NUCLEOTIDE SEQUENCE</scope>
</reference>
<proteinExistence type="predicted"/>
<name>A0A645I4P2_9ZZZZ</name>
<accession>A0A645I4P2</accession>
<sequence length="57" mass="6731">MKDEIRHVIQVEERRVSEAMREQFREDMWEYHPELLEAELLAVRQEPIAQSAAAPAP</sequence>
<comment type="caution">
    <text evidence="1">The sequence shown here is derived from an EMBL/GenBank/DDBJ whole genome shotgun (WGS) entry which is preliminary data.</text>
</comment>
<dbReference type="AlphaFoldDB" id="A0A645I4P2"/>
<organism evidence="1">
    <name type="scientific">bioreactor metagenome</name>
    <dbReference type="NCBI Taxonomy" id="1076179"/>
    <lineage>
        <taxon>unclassified sequences</taxon>
        <taxon>metagenomes</taxon>
        <taxon>ecological metagenomes</taxon>
    </lineage>
</organism>
<gene>
    <name evidence="1" type="ORF">SDC9_193811</name>
</gene>
<dbReference type="EMBL" id="VSSQ01106723">
    <property type="protein sequence ID" value="MPN46228.1"/>
    <property type="molecule type" value="Genomic_DNA"/>
</dbReference>
<evidence type="ECO:0000313" key="1">
    <source>
        <dbReference type="EMBL" id="MPN46228.1"/>
    </source>
</evidence>
<protein>
    <submittedName>
        <fullName evidence="1">Uncharacterized protein</fullName>
    </submittedName>
</protein>